<name>A0ABQ3AU03_9ACTN</name>
<accession>A0ABQ3AU03</accession>
<organism evidence="1 2">
    <name type="scientific">Streptomyces xanthochromogenes</name>
    <dbReference type="NCBI Taxonomy" id="67384"/>
    <lineage>
        <taxon>Bacteria</taxon>
        <taxon>Bacillati</taxon>
        <taxon>Actinomycetota</taxon>
        <taxon>Actinomycetes</taxon>
        <taxon>Kitasatosporales</taxon>
        <taxon>Streptomycetaceae</taxon>
        <taxon>Streptomyces</taxon>
    </lineage>
</organism>
<dbReference type="EMBL" id="BMUU01000019">
    <property type="protein sequence ID" value="GGY66615.1"/>
    <property type="molecule type" value="Genomic_DNA"/>
</dbReference>
<comment type="caution">
    <text evidence="1">The sequence shown here is derived from an EMBL/GenBank/DDBJ whole genome shotgun (WGS) entry which is preliminary data.</text>
</comment>
<protein>
    <submittedName>
        <fullName evidence="1">Uncharacterized protein</fullName>
    </submittedName>
</protein>
<gene>
    <name evidence="1" type="ORF">GCM10010326_71320</name>
</gene>
<reference evidence="2" key="1">
    <citation type="journal article" date="2019" name="Int. J. Syst. Evol. Microbiol.">
        <title>The Global Catalogue of Microorganisms (GCM) 10K type strain sequencing project: providing services to taxonomists for standard genome sequencing and annotation.</title>
        <authorList>
            <consortium name="The Broad Institute Genomics Platform"/>
            <consortium name="The Broad Institute Genome Sequencing Center for Infectious Disease"/>
            <person name="Wu L."/>
            <person name="Ma J."/>
        </authorList>
    </citation>
    <scope>NUCLEOTIDE SEQUENCE [LARGE SCALE GENOMIC DNA]</scope>
    <source>
        <strain evidence="2">JCM 4594</strain>
    </source>
</reference>
<evidence type="ECO:0000313" key="2">
    <source>
        <dbReference type="Proteomes" id="UP000600946"/>
    </source>
</evidence>
<proteinExistence type="predicted"/>
<dbReference type="Proteomes" id="UP000600946">
    <property type="component" value="Unassembled WGS sequence"/>
</dbReference>
<keyword evidence="2" id="KW-1185">Reference proteome</keyword>
<sequence length="68" mass="7827">MDGTGHRDQPPAELTLVRKDALEYFAVMYRRGSDADAPTGMIHHVLDFLWGPDRTVHWARPIMRTPPR</sequence>
<evidence type="ECO:0000313" key="1">
    <source>
        <dbReference type="EMBL" id="GGY66615.1"/>
    </source>
</evidence>